<dbReference type="PANTHER" id="PTHR23239:SF379">
    <property type="entry name" value="IF ROD DOMAIN-CONTAINING PROTEIN"/>
    <property type="match status" value="1"/>
</dbReference>
<reference evidence="8" key="2">
    <citation type="submission" date="2025-09" db="UniProtKB">
        <authorList>
            <consortium name="Ensembl"/>
        </authorList>
    </citation>
    <scope>IDENTIFICATION</scope>
</reference>
<dbReference type="GO" id="GO:0030855">
    <property type="term" value="P:epithelial cell differentiation"/>
    <property type="evidence" value="ECO:0007669"/>
    <property type="project" value="TreeGrafter"/>
</dbReference>
<feature type="coiled-coil region" evidence="4">
    <location>
        <begin position="172"/>
        <end position="242"/>
    </location>
</feature>
<dbReference type="Pfam" id="PF00038">
    <property type="entry name" value="Filament"/>
    <property type="match status" value="1"/>
</dbReference>
<feature type="region of interest" description="Disordered" evidence="5">
    <location>
        <begin position="1"/>
        <end position="63"/>
    </location>
</feature>
<feature type="domain" description="IF rod" evidence="7">
    <location>
        <begin position="168"/>
        <end position="479"/>
    </location>
</feature>
<dbReference type="GO" id="GO:0005198">
    <property type="term" value="F:structural molecule activity"/>
    <property type="evidence" value="ECO:0007669"/>
    <property type="project" value="InterPro"/>
</dbReference>
<dbReference type="FunFam" id="1.20.5.1160:FF:000002">
    <property type="entry name" value="Type I keratin 10"/>
    <property type="match status" value="1"/>
</dbReference>
<keyword evidence="9" id="KW-1185">Reference proteome</keyword>
<keyword evidence="1" id="KW-0416">Keratin</keyword>
<protein>
    <submittedName>
        <fullName evidence="8">Keratin 15</fullName>
    </submittedName>
</protein>
<dbReference type="PANTHER" id="PTHR23239">
    <property type="entry name" value="INTERMEDIATE FILAMENT"/>
    <property type="match status" value="1"/>
</dbReference>
<sequence>MSCGTKSSSSTMRISSGGGGGGGGGGGRCSGGGGGGGRSGGYSSMSSRKYTSSGGSGGFSGRSFGGGGSRSSYGGGFSSGSCGRISRSSYGGRMSGGGSYGGGMSCGSMGGGLGSGGGGFGGMGGGYGGGGFSGFGGSGGFGGGGSYGGGSFGGMGFGEDSGLLSTNEKLTMQNLNDRLASYMDKVRRLEEENSQLEQLIREWYKSQAPSQSKDYSQYYRTIEELQNQIVGANVDLNRMLLDMDNTRMTVDDFRLKYETEYTLHQSVASDINGLRPLLDQLTLSRSDLETQFESLKEELIFLKKNHEEEMRGLQGQSGGDVNVEVNATPGINLMEKLNEMRVEYERLIENNRKEVESWYETKMEEVNQQVHTSGQEIQSSNQQISELRREYQSLEIELQSQISMIDSLQSNLDDTERRYNMQLQQIQSMIGPVEEELASIRCEMESQNEEYKMLLGIKTRLEQEIQQYRALLEEGQQDLVYVLIEHPAAGQSPAGNVTGEICKRDFVLK</sequence>
<dbReference type="SMART" id="SM01391">
    <property type="entry name" value="Filament"/>
    <property type="match status" value="1"/>
</dbReference>
<dbReference type="Proteomes" id="UP000694408">
    <property type="component" value="Unplaced"/>
</dbReference>
<evidence type="ECO:0000259" key="7">
    <source>
        <dbReference type="PROSITE" id="PS51842"/>
    </source>
</evidence>
<evidence type="ECO:0000259" key="6">
    <source>
        <dbReference type="PROSITE" id="PS50192"/>
    </source>
</evidence>
<name>A0A8C5JJF1_JUNHY</name>
<dbReference type="FunFam" id="1.20.5.170:FF:000002">
    <property type="entry name" value="Type I keratin KA11"/>
    <property type="match status" value="1"/>
</dbReference>
<keyword evidence="2" id="KW-0403">Intermediate filament</keyword>
<evidence type="ECO:0000313" key="8">
    <source>
        <dbReference type="Ensembl" id="ENSJHYP00000020245.1"/>
    </source>
</evidence>
<dbReference type="FunFam" id="1.20.5.500:FF:000001">
    <property type="entry name" value="Type II keratin 23"/>
    <property type="match status" value="1"/>
</dbReference>
<dbReference type="Gene3D" id="1.20.5.500">
    <property type="entry name" value="Single helix bin"/>
    <property type="match status" value="1"/>
</dbReference>
<dbReference type="InterPro" id="IPR039008">
    <property type="entry name" value="IF_rod_dom"/>
</dbReference>
<proteinExistence type="predicted"/>
<dbReference type="Gene3D" id="1.20.5.1160">
    <property type="entry name" value="Vasodilator-stimulated phosphoprotein"/>
    <property type="match status" value="1"/>
</dbReference>
<dbReference type="InterPro" id="IPR002957">
    <property type="entry name" value="Keratin_I"/>
</dbReference>
<evidence type="ECO:0000313" key="9">
    <source>
        <dbReference type="Proteomes" id="UP000694408"/>
    </source>
</evidence>
<evidence type="ECO:0000256" key="5">
    <source>
        <dbReference type="SAM" id="MobiDB-lite"/>
    </source>
</evidence>
<dbReference type="GO" id="GO:0005882">
    <property type="term" value="C:intermediate filament"/>
    <property type="evidence" value="ECO:0007669"/>
    <property type="project" value="UniProtKB-KW"/>
</dbReference>
<evidence type="ECO:0000256" key="4">
    <source>
        <dbReference type="SAM" id="Coils"/>
    </source>
</evidence>
<dbReference type="PROSITE" id="PS51842">
    <property type="entry name" value="IF_ROD_2"/>
    <property type="match status" value="1"/>
</dbReference>
<reference evidence="8" key="1">
    <citation type="submission" date="2025-08" db="UniProtKB">
        <authorList>
            <consortium name="Ensembl"/>
        </authorList>
    </citation>
    <scope>IDENTIFICATION</scope>
</reference>
<evidence type="ECO:0000256" key="3">
    <source>
        <dbReference type="ARBA" id="ARBA00023054"/>
    </source>
</evidence>
<accession>A0A8C5JJF1</accession>
<feature type="coiled-coil region" evidence="4">
    <location>
        <begin position="278"/>
        <end position="478"/>
    </location>
</feature>
<evidence type="ECO:0000256" key="1">
    <source>
        <dbReference type="ARBA" id="ARBA00022744"/>
    </source>
</evidence>
<organism evidence="8 9">
    <name type="scientific">Junco hyemalis</name>
    <name type="common">Dark-eyed junco</name>
    <dbReference type="NCBI Taxonomy" id="40217"/>
    <lineage>
        <taxon>Eukaryota</taxon>
        <taxon>Metazoa</taxon>
        <taxon>Chordata</taxon>
        <taxon>Craniata</taxon>
        <taxon>Vertebrata</taxon>
        <taxon>Euteleostomi</taxon>
        <taxon>Archelosauria</taxon>
        <taxon>Archosauria</taxon>
        <taxon>Dinosauria</taxon>
        <taxon>Saurischia</taxon>
        <taxon>Theropoda</taxon>
        <taxon>Coelurosauria</taxon>
        <taxon>Aves</taxon>
        <taxon>Neognathae</taxon>
        <taxon>Neoaves</taxon>
        <taxon>Telluraves</taxon>
        <taxon>Australaves</taxon>
        <taxon>Passeriformes</taxon>
        <taxon>Passerellidae</taxon>
        <taxon>Junco</taxon>
    </lineage>
</organism>
<dbReference type="AlphaFoldDB" id="A0A8C5JJF1"/>
<dbReference type="Gene3D" id="1.20.5.170">
    <property type="match status" value="1"/>
</dbReference>
<dbReference type="Ensembl" id="ENSJHYT00000024449.1">
    <property type="protein sequence ID" value="ENSJHYP00000020245.1"/>
    <property type="gene ID" value="ENSJHYG00000015371.1"/>
</dbReference>
<evidence type="ECO:0000256" key="2">
    <source>
        <dbReference type="ARBA" id="ARBA00022754"/>
    </source>
</evidence>
<keyword evidence="3 4" id="KW-0175">Coiled coil</keyword>
<feature type="compositionally biased region" description="Gly residues" evidence="5">
    <location>
        <begin position="16"/>
        <end position="40"/>
    </location>
</feature>
<feature type="compositionally biased region" description="Gly residues" evidence="5">
    <location>
        <begin position="54"/>
        <end position="63"/>
    </location>
</feature>
<dbReference type="InterPro" id="IPR000727">
    <property type="entry name" value="T_SNARE_dom"/>
</dbReference>
<dbReference type="PROSITE" id="PS50192">
    <property type="entry name" value="T_SNARE"/>
    <property type="match status" value="1"/>
</dbReference>
<feature type="compositionally biased region" description="Low complexity" evidence="5">
    <location>
        <begin position="41"/>
        <end position="53"/>
    </location>
</feature>
<dbReference type="PRINTS" id="PR01248">
    <property type="entry name" value="TYPE1KERATIN"/>
</dbReference>
<dbReference type="GO" id="GO:0045109">
    <property type="term" value="P:intermediate filament organization"/>
    <property type="evidence" value="ECO:0007669"/>
    <property type="project" value="TreeGrafter"/>
</dbReference>
<dbReference type="SUPFAM" id="SSF64593">
    <property type="entry name" value="Intermediate filament protein, coiled coil region"/>
    <property type="match status" value="2"/>
</dbReference>
<feature type="domain" description="T-SNARE coiled-coil homology" evidence="6">
    <location>
        <begin position="367"/>
        <end position="429"/>
    </location>
</feature>